<evidence type="ECO:0000313" key="2">
    <source>
        <dbReference type="EMBL" id="RVW00885.1"/>
    </source>
</evidence>
<evidence type="ECO:0000259" key="1">
    <source>
        <dbReference type="Pfam" id="PF01370"/>
    </source>
</evidence>
<dbReference type="Pfam" id="PF01370">
    <property type="entry name" value="Epimerase"/>
    <property type="match status" value="1"/>
</dbReference>
<dbReference type="PANTHER" id="PTHR48079:SF6">
    <property type="entry name" value="NAD(P)-BINDING DOMAIN-CONTAINING PROTEIN-RELATED"/>
    <property type="match status" value="1"/>
</dbReference>
<keyword evidence="3" id="KW-1185">Reference proteome</keyword>
<dbReference type="InterPro" id="IPR001509">
    <property type="entry name" value="Epimerase_deHydtase"/>
</dbReference>
<dbReference type="Proteomes" id="UP000284333">
    <property type="component" value="Unassembled WGS sequence"/>
</dbReference>
<dbReference type="OrthoDB" id="9787292at2"/>
<dbReference type="Gene3D" id="3.40.50.720">
    <property type="entry name" value="NAD(P)-binding Rossmann-like Domain"/>
    <property type="match status" value="1"/>
</dbReference>
<dbReference type="GO" id="GO:0005737">
    <property type="term" value="C:cytoplasm"/>
    <property type="evidence" value="ECO:0007669"/>
    <property type="project" value="TreeGrafter"/>
</dbReference>
<dbReference type="SUPFAM" id="SSF51735">
    <property type="entry name" value="NAD(P)-binding Rossmann-fold domains"/>
    <property type="match status" value="1"/>
</dbReference>
<protein>
    <submittedName>
        <fullName evidence="2">NAD(P)-dependent oxidoreductase</fullName>
    </submittedName>
</protein>
<dbReference type="AlphaFoldDB" id="A0A3S3BGT3"/>
<dbReference type="GO" id="GO:0004029">
    <property type="term" value="F:aldehyde dehydrogenase (NAD+) activity"/>
    <property type="evidence" value="ECO:0007669"/>
    <property type="project" value="TreeGrafter"/>
</dbReference>
<evidence type="ECO:0000313" key="3">
    <source>
        <dbReference type="Proteomes" id="UP000284333"/>
    </source>
</evidence>
<gene>
    <name evidence="2" type="ORF">EF834_15975</name>
</gene>
<proteinExistence type="predicted"/>
<dbReference type="InterPro" id="IPR036291">
    <property type="entry name" value="NAD(P)-bd_dom_sf"/>
</dbReference>
<accession>A0A3S3BGT3</accession>
<organism evidence="2 3">
    <name type="scientific">Rhodococcus spongiicola</name>
    <dbReference type="NCBI Taxonomy" id="2487352"/>
    <lineage>
        <taxon>Bacteria</taxon>
        <taxon>Bacillati</taxon>
        <taxon>Actinomycetota</taxon>
        <taxon>Actinomycetes</taxon>
        <taxon>Mycobacteriales</taxon>
        <taxon>Nocardiaceae</taxon>
        <taxon>Rhodococcus</taxon>
    </lineage>
</organism>
<dbReference type="InterPro" id="IPR051783">
    <property type="entry name" value="NAD(P)-dependent_oxidoreduct"/>
</dbReference>
<dbReference type="EMBL" id="RKLN01000006">
    <property type="protein sequence ID" value="RVW00885.1"/>
    <property type="molecule type" value="Genomic_DNA"/>
</dbReference>
<dbReference type="RefSeq" id="WP_127948211.1">
    <property type="nucleotide sequence ID" value="NZ_RKLN01000006.1"/>
</dbReference>
<comment type="caution">
    <text evidence="2">The sequence shown here is derived from an EMBL/GenBank/DDBJ whole genome shotgun (WGS) entry which is preliminary data.</text>
</comment>
<sequence length="276" mass="29387">MRILVAGAGGLVGLPLTRELIARGHEVIGTSRNPDTRPELRHAGATVVRMDAFDLASVEHAVVEARPDAVIHQLTDLSGIDFEANAELRIVGTRNLVDAMLRYGVQRLITQSVAWLYTDGRGPADETVPLREATGPGARTVEGVVAMEHASAQIPNHVILRYGKLYGPGTWYSPDGDFGRAARDGVLAGNGIESFLHIEDAIAPTVAALGWPTDTVNVVDDEPAGPADWLPVFCRWVGAPQPKGLGPGRGRGASNAKARALGWVPRYPSWRAGMSG</sequence>
<reference evidence="2 3" key="1">
    <citation type="submission" date="2018-11" db="EMBL/GenBank/DDBJ databases">
        <title>Rhodococcus spongicola sp. nov. and Rhodococcus xishaensis sp. nov. from marine sponges.</title>
        <authorList>
            <person name="Li L."/>
            <person name="Lin H.W."/>
        </authorList>
    </citation>
    <scope>NUCLEOTIDE SEQUENCE [LARGE SCALE GENOMIC DNA]</scope>
    <source>
        <strain evidence="2 3">LHW50502</strain>
    </source>
</reference>
<dbReference type="PANTHER" id="PTHR48079">
    <property type="entry name" value="PROTEIN YEEZ"/>
    <property type="match status" value="1"/>
</dbReference>
<feature type="domain" description="NAD-dependent epimerase/dehydratase" evidence="1">
    <location>
        <begin position="3"/>
        <end position="174"/>
    </location>
</feature>
<name>A0A3S3BGT3_9NOCA</name>